<name>A0AAV3RMX7_LITER</name>
<accession>A0AAV3RMX7</accession>
<protein>
    <submittedName>
        <fullName evidence="1">Uncharacterized protein</fullName>
    </submittedName>
</protein>
<comment type="caution">
    <text evidence="1">The sequence shown here is derived from an EMBL/GenBank/DDBJ whole genome shotgun (WGS) entry which is preliminary data.</text>
</comment>
<dbReference type="EMBL" id="BAABME010010161">
    <property type="protein sequence ID" value="GAA0176488.1"/>
    <property type="molecule type" value="Genomic_DNA"/>
</dbReference>
<evidence type="ECO:0000313" key="1">
    <source>
        <dbReference type="EMBL" id="GAA0176488.1"/>
    </source>
</evidence>
<organism evidence="1 2">
    <name type="scientific">Lithospermum erythrorhizon</name>
    <name type="common">Purple gromwell</name>
    <name type="synonym">Lithospermum officinale var. erythrorhizon</name>
    <dbReference type="NCBI Taxonomy" id="34254"/>
    <lineage>
        <taxon>Eukaryota</taxon>
        <taxon>Viridiplantae</taxon>
        <taxon>Streptophyta</taxon>
        <taxon>Embryophyta</taxon>
        <taxon>Tracheophyta</taxon>
        <taxon>Spermatophyta</taxon>
        <taxon>Magnoliopsida</taxon>
        <taxon>eudicotyledons</taxon>
        <taxon>Gunneridae</taxon>
        <taxon>Pentapetalae</taxon>
        <taxon>asterids</taxon>
        <taxon>lamiids</taxon>
        <taxon>Boraginales</taxon>
        <taxon>Boraginaceae</taxon>
        <taxon>Boraginoideae</taxon>
        <taxon>Lithospermeae</taxon>
        <taxon>Lithospermum</taxon>
    </lineage>
</organism>
<sequence length="122" mass="13622">MSYIRHCHLKCGKSVDLQNAYYSTSLYYKTRKDSSGKKEGAWGTYQSTKLSRKGKSSSCSNCGSSPHNKRTCKLVKIKVIKLPGSTSSQLPTNKEAPQSFKIQTNKANSFDTPTFKIVRGFK</sequence>
<dbReference type="Proteomes" id="UP001454036">
    <property type="component" value="Unassembled WGS sequence"/>
</dbReference>
<keyword evidence="2" id="KW-1185">Reference proteome</keyword>
<dbReference type="AlphaFoldDB" id="A0AAV3RMX7"/>
<evidence type="ECO:0000313" key="2">
    <source>
        <dbReference type="Proteomes" id="UP001454036"/>
    </source>
</evidence>
<gene>
    <name evidence="1" type="ORF">LIER_29469</name>
</gene>
<proteinExistence type="predicted"/>
<reference evidence="1 2" key="1">
    <citation type="submission" date="2024-01" db="EMBL/GenBank/DDBJ databases">
        <title>The complete chloroplast genome sequence of Lithospermum erythrorhizon: insights into the phylogenetic relationship among Boraginaceae species and the maternal lineages of purple gromwells.</title>
        <authorList>
            <person name="Okada T."/>
            <person name="Watanabe K."/>
        </authorList>
    </citation>
    <scope>NUCLEOTIDE SEQUENCE [LARGE SCALE GENOMIC DNA]</scope>
</reference>